<keyword evidence="9" id="KW-0472">Membrane</keyword>
<dbReference type="FunFam" id="3.20.20.80:FF:000028">
    <property type="entry name" value="Chitinase domain-containing protein 1"/>
    <property type="match status" value="1"/>
</dbReference>
<dbReference type="PANTHER" id="PTHR46066">
    <property type="entry name" value="CHITINASE DOMAIN-CONTAINING PROTEIN 1 FAMILY MEMBER"/>
    <property type="match status" value="1"/>
</dbReference>
<comment type="caution">
    <text evidence="11">The sequence shown here is derived from an EMBL/GenBank/DDBJ whole genome shotgun (WGS) entry which is preliminary data.</text>
</comment>
<dbReference type="PROSITE" id="PS51910">
    <property type="entry name" value="GH18_2"/>
    <property type="match status" value="1"/>
</dbReference>
<dbReference type="PANTHER" id="PTHR46066:SF2">
    <property type="entry name" value="CHITINASE DOMAIN-CONTAINING PROTEIN 1"/>
    <property type="match status" value="1"/>
</dbReference>
<name>A0A6A4W1R4_AMPAM</name>
<dbReference type="GO" id="GO:0005975">
    <property type="term" value="P:carbohydrate metabolic process"/>
    <property type="evidence" value="ECO:0007669"/>
    <property type="project" value="InterPro"/>
</dbReference>
<dbReference type="Gene3D" id="3.20.20.80">
    <property type="entry name" value="Glycosidases"/>
    <property type="match status" value="1"/>
</dbReference>
<evidence type="ECO:0000256" key="3">
    <source>
        <dbReference type="ARBA" id="ARBA00009336"/>
    </source>
</evidence>
<dbReference type="Gene3D" id="3.10.50.10">
    <property type="match status" value="1"/>
</dbReference>
<evidence type="ECO:0000256" key="9">
    <source>
        <dbReference type="SAM" id="Phobius"/>
    </source>
</evidence>
<dbReference type="InterPro" id="IPR017853">
    <property type="entry name" value="GH"/>
</dbReference>
<dbReference type="InterPro" id="IPR029070">
    <property type="entry name" value="Chitinase_insertion_sf"/>
</dbReference>
<dbReference type="InterPro" id="IPR011583">
    <property type="entry name" value="Chitinase_II/V-like_cat"/>
</dbReference>
<keyword evidence="4" id="KW-0964">Secreted</keyword>
<evidence type="ECO:0000256" key="6">
    <source>
        <dbReference type="ARBA" id="ARBA00023228"/>
    </source>
</evidence>
<keyword evidence="9" id="KW-1133">Transmembrane helix</keyword>
<keyword evidence="5" id="KW-0732">Signal</keyword>
<feature type="domain" description="GH18" evidence="10">
    <location>
        <begin position="106"/>
        <end position="417"/>
    </location>
</feature>
<dbReference type="Pfam" id="PF00704">
    <property type="entry name" value="Glyco_hydro_18"/>
    <property type="match status" value="1"/>
</dbReference>
<dbReference type="FunFam" id="3.10.50.10:FF:000002">
    <property type="entry name" value="Chitinase domain-containing protein 1"/>
    <property type="match status" value="1"/>
</dbReference>
<dbReference type="GO" id="GO:0005576">
    <property type="term" value="C:extracellular region"/>
    <property type="evidence" value="ECO:0007669"/>
    <property type="project" value="UniProtKB-SubCell"/>
</dbReference>
<keyword evidence="9" id="KW-0812">Transmembrane</keyword>
<dbReference type="GO" id="GO:0008061">
    <property type="term" value="F:chitin binding"/>
    <property type="evidence" value="ECO:0007669"/>
    <property type="project" value="InterPro"/>
</dbReference>
<keyword evidence="6" id="KW-0458">Lysosome</keyword>
<organism evidence="11 12">
    <name type="scientific">Amphibalanus amphitrite</name>
    <name type="common">Striped barnacle</name>
    <name type="synonym">Balanus amphitrite</name>
    <dbReference type="NCBI Taxonomy" id="1232801"/>
    <lineage>
        <taxon>Eukaryota</taxon>
        <taxon>Metazoa</taxon>
        <taxon>Ecdysozoa</taxon>
        <taxon>Arthropoda</taxon>
        <taxon>Crustacea</taxon>
        <taxon>Multicrustacea</taxon>
        <taxon>Cirripedia</taxon>
        <taxon>Thoracica</taxon>
        <taxon>Thoracicalcarea</taxon>
        <taxon>Balanomorpha</taxon>
        <taxon>Balanoidea</taxon>
        <taxon>Balanidae</taxon>
        <taxon>Amphibalaninae</taxon>
        <taxon>Amphibalanus</taxon>
    </lineage>
</organism>
<evidence type="ECO:0000256" key="2">
    <source>
        <dbReference type="ARBA" id="ARBA00004613"/>
    </source>
</evidence>
<feature type="compositionally biased region" description="Basic residues" evidence="8">
    <location>
        <begin position="1"/>
        <end position="14"/>
    </location>
</feature>
<dbReference type="InterPro" id="IPR001223">
    <property type="entry name" value="Glyco_hydro18_cat"/>
</dbReference>
<comment type="subcellular location">
    <subcellularLocation>
        <location evidence="1">Lysosome</location>
    </subcellularLocation>
    <subcellularLocation>
        <location evidence="2">Secreted</location>
    </subcellularLocation>
</comment>
<dbReference type="SUPFAM" id="SSF51445">
    <property type="entry name" value="(Trans)glycosidases"/>
    <property type="match status" value="1"/>
</dbReference>
<dbReference type="OrthoDB" id="10254444at2759"/>
<evidence type="ECO:0000313" key="12">
    <source>
        <dbReference type="Proteomes" id="UP000440578"/>
    </source>
</evidence>
<proteinExistence type="inferred from homology"/>
<reference evidence="11 12" key="1">
    <citation type="submission" date="2019-07" db="EMBL/GenBank/DDBJ databases">
        <title>Draft genome assembly of a fouling barnacle, Amphibalanus amphitrite (Darwin, 1854): The first reference genome for Thecostraca.</title>
        <authorList>
            <person name="Kim W."/>
        </authorList>
    </citation>
    <scope>NUCLEOTIDE SEQUENCE [LARGE SCALE GENOMIC DNA]</scope>
    <source>
        <strain evidence="11">SNU_AA5</strain>
        <tissue evidence="11">Soma without cirri and trophi</tissue>
    </source>
</reference>
<protein>
    <recommendedName>
        <fullName evidence="7">Chitinase domain-containing protein 1</fullName>
    </recommendedName>
</protein>
<sequence>MAKKGANHSTRPRLKRDDSSEEDPANAGVGCLGTLAACVAVLGVVFGVLITFGTENSIKDVPVMSGPVASSVEERHLVKEDITASEIVAQHATYQGSTASQATFPSHVLGYVTPWNNHGYDVAKTFGKFSLVSPVWLQVRPTAEGYTITGTHDVDAGWVADVRKTGAARDVKVIPRLLFEEFTGQDYMKLFQRDAQRKQLADTIAEGIQSLQMDGAVLEVWSQLGGQRRPDLVTVVREVAAALRHRRLIVVLAIPPPINRGGTPGFFSRDEFFALKDDVDFFSLMTYDYSSPRRPGPNSPLSWVRRCVEDLAPTYKGRDQILLGLNFYGNDYIKGSGGPIVGRQLIELLTGAQQTKIVWDREHAEHVFQIKDNVGQHAVFFPTLLSVRERVKLARELGTGISIWELGQGLEYFYDLL</sequence>
<evidence type="ECO:0000256" key="4">
    <source>
        <dbReference type="ARBA" id="ARBA00022525"/>
    </source>
</evidence>
<evidence type="ECO:0000256" key="8">
    <source>
        <dbReference type="SAM" id="MobiDB-lite"/>
    </source>
</evidence>
<gene>
    <name evidence="11" type="primary">chid1_0</name>
    <name evidence="11" type="ORF">FJT64_027121</name>
</gene>
<dbReference type="EMBL" id="VIIS01001272">
    <property type="protein sequence ID" value="KAF0300365.1"/>
    <property type="molecule type" value="Genomic_DNA"/>
</dbReference>
<comment type="similarity">
    <text evidence="3">Belongs to the glycosyl hydrolase 18 family.</text>
</comment>
<accession>A0A6A4W1R4</accession>
<feature type="transmembrane region" description="Helical" evidence="9">
    <location>
        <begin position="27"/>
        <end position="52"/>
    </location>
</feature>
<dbReference type="GO" id="GO:0005764">
    <property type="term" value="C:lysosome"/>
    <property type="evidence" value="ECO:0007669"/>
    <property type="project" value="UniProtKB-SubCell"/>
</dbReference>
<feature type="region of interest" description="Disordered" evidence="8">
    <location>
        <begin position="1"/>
        <end position="26"/>
    </location>
</feature>
<dbReference type="SMART" id="SM00636">
    <property type="entry name" value="Glyco_18"/>
    <property type="match status" value="1"/>
</dbReference>
<evidence type="ECO:0000256" key="1">
    <source>
        <dbReference type="ARBA" id="ARBA00004371"/>
    </source>
</evidence>
<keyword evidence="12" id="KW-1185">Reference proteome</keyword>
<evidence type="ECO:0000256" key="5">
    <source>
        <dbReference type="ARBA" id="ARBA00022729"/>
    </source>
</evidence>
<evidence type="ECO:0000256" key="7">
    <source>
        <dbReference type="ARBA" id="ARBA00040976"/>
    </source>
</evidence>
<evidence type="ECO:0000313" key="11">
    <source>
        <dbReference type="EMBL" id="KAF0300365.1"/>
    </source>
</evidence>
<dbReference type="Proteomes" id="UP000440578">
    <property type="component" value="Unassembled WGS sequence"/>
</dbReference>
<dbReference type="GO" id="GO:0070492">
    <property type="term" value="F:oligosaccharide binding"/>
    <property type="evidence" value="ECO:0007669"/>
    <property type="project" value="TreeGrafter"/>
</dbReference>
<dbReference type="GO" id="GO:0012505">
    <property type="term" value="C:endomembrane system"/>
    <property type="evidence" value="ECO:0007669"/>
    <property type="project" value="TreeGrafter"/>
</dbReference>
<dbReference type="CDD" id="cd02876">
    <property type="entry name" value="GH18_SI-CLP"/>
    <property type="match status" value="1"/>
</dbReference>
<dbReference type="AlphaFoldDB" id="A0A6A4W1R4"/>
<evidence type="ECO:0000259" key="10">
    <source>
        <dbReference type="PROSITE" id="PS51910"/>
    </source>
</evidence>